<dbReference type="SMART" id="SM00408">
    <property type="entry name" value="IGc2"/>
    <property type="match status" value="4"/>
</dbReference>
<evidence type="ECO:0000256" key="3">
    <source>
        <dbReference type="SAM" id="SignalP"/>
    </source>
</evidence>
<feature type="signal peptide" evidence="3">
    <location>
        <begin position="1"/>
        <end position="20"/>
    </location>
</feature>
<evidence type="ECO:0000313" key="6">
    <source>
        <dbReference type="Proteomes" id="UP000579812"/>
    </source>
</evidence>
<feature type="transmembrane region" description="Helical" evidence="2">
    <location>
        <begin position="848"/>
        <end position="874"/>
    </location>
</feature>
<feature type="transmembrane region" description="Helical" evidence="2">
    <location>
        <begin position="329"/>
        <end position="352"/>
    </location>
</feature>
<feature type="chain" id="PRO_5029825227" description="Ig-like domain-containing protein" evidence="3">
    <location>
        <begin position="21"/>
        <end position="906"/>
    </location>
</feature>
<dbReference type="InterPro" id="IPR013783">
    <property type="entry name" value="Ig-like_fold"/>
</dbReference>
<dbReference type="EMBL" id="JAAMOB010000016">
    <property type="protein sequence ID" value="KAF4103343.1"/>
    <property type="molecule type" value="Genomic_DNA"/>
</dbReference>
<keyword evidence="3" id="KW-0732">Signal</keyword>
<dbReference type="PANTHER" id="PTHR11422">
    <property type="entry name" value="T-CELL SURFACE GLYCOPROTEIN CD4"/>
    <property type="match status" value="1"/>
</dbReference>
<keyword evidence="2" id="KW-1133">Transmembrane helix</keyword>
<comment type="caution">
    <text evidence="5">The sequence shown here is derived from an EMBL/GenBank/DDBJ whole genome shotgun (WGS) entry which is preliminary data.</text>
</comment>
<evidence type="ECO:0000259" key="4">
    <source>
        <dbReference type="PROSITE" id="PS50835"/>
    </source>
</evidence>
<dbReference type="PROSITE" id="PS50835">
    <property type="entry name" value="IG_LIKE"/>
    <property type="match status" value="4"/>
</dbReference>
<sequence>MAVCKIPFFLLALCIWCGKCEVLYKRVGDEAVIKCGVDSNSDIDWKFNDELILGIKGKSGTRRMGSSHITAKARSYGDTLKVPRLETRDAGVYSCKQSGKQYTLHVVSVFVKPGPVLVQSSDAELHCDVTGDPNTEVQWQRPPNGEKYNEKNRVIHLKSVTSRDAGQWTCLVKDLKLSVTLTVVVGLQTTTVNVSKGDNIELPCSLPQSVSQRVVGGKWKADHLPAVSFPSLKNTEDRGLHWNGKKSPKVNFTTGQLGTNFDVTLNDVQSSDAGTFVCTVQFEGKASLSVETTLRVVDKASGGKGSTKRKGKTAAVQEILNKDVYGVQLWIWIAVGASSVVLIGLIIMAVFLHKRNKHKKRVRKLRSLRQPLTAKDYCQCNRDEKEVELGEQMRPLPVPRQQRNPRTIKNFAHKITLHPLWLCSEDRMMLCWILISLSVGFLKAQVSDNSVVIYAQVGGTVTLPRDKIEGTGGKDNLYVNWYRGSDTDTTISKNPQSVIQRAKEMKTSVDLLDDFSLQISPVQDSDFEIWRCVQHVLMSTFEKSYKLYHVTIPKVPAVMAGDSLSLECKVDSSPVKPKVTWIPPKNSDCNLLNHYREKIEVRDVSRCHSGVWTCKLEYDGRKTEATTTVSVIDLSTFSDTIHTSYSSSTVNIPCSLSSNIPWSVLKESGLRGGSWSFKPLSEPEPTQSLLSLDIGPVVRWNITQGADNTIKAKGRELKDQDLSIHNLPVSEKIRGDYTCVLKFKTKTLSSKVKVEVLKVSSSGGSRVYEGQSVNLTCTLGHQHASDLEVKWNCSSCSFVSSLKTPHPSSLSIPEVKLKDRGKWTCELRKNGKKLTSAVLYLKIEKAPVDVWLCVAISGGIVGFILLLVIVIICIRRHRQTMMYRRRKTKFCCCKNPQQNQKGFYKT</sequence>
<evidence type="ECO:0000256" key="1">
    <source>
        <dbReference type="ARBA" id="ARBA00023319"/>
    </source>
</evidence>
<dbReference type="InterPro" id="IPR007110">
    <property type="entry name" value="Ig-like_dom"/>
</dbReference>
<dbReference type="PANTHER" id="PTHR11422:SF6">
    <property type="entry name" value="HEMICENTIN-1 ISOFORM X1"/>
    <property type="match status" value="1"/>
</dbReference>
<dbReference type="Pfam" id="PF00047">
    <property type="entry name" value="ig"/>
    <property type="match status" value="1"/>
</dbReference>
<dbReference type="Proteomes" id="UP000579812">
    <property type="component" value="Unassembled WGS sequence"/>
</dbReference>
<dbReference type="CDD" id="cd00096">
    <property type="entry name" value="Ig"/>
    <property type="match status" value="1"/>
</dbReference>
<dbReference type="InterPro" id="IPR036179">
    <property type="entry name" value="Ig-like_dom_sf"/>
</dbReference>
<dbReference type="Pfam" id="PF13927">
    <property type="entry name" value="Ig_3"/>
    <property type="match status" value="1"/>
</dbReference>
<feature type="domain" description="Ig-like" evidence="4">
    <location>
        <begin position="83"/>
        <end position="182"/>
    </location>
</feature>
<protein>
    <recommendedName>
        <fullName evidence="4">Ig-like domain-containing protein</fullName>
    </recommendedName>
</protein>
<feature type="domain" description="Ig-like" evidence="4">
    <location>
        <begin position="755"/>
        <end position="835"/>
    </location>
</feature>
<keyword evidence="1" id="KW-0393">Immunoglobulin domain</keyword>
<reference evidence="5 6" key="1">
    <citation type="submission" date="2020-04" db="EMBL/GenBank/DDBJ databases">
        <title>Chromosome-level genome assembly of a cyprinid fish Onychostoma macrolepis by integration of Nanopore Sequencing, Bionano and Hi-C technology.</title>
        <authorList>
            <person name="Wang D."/>
        </authorList>
    </citation>
    <scope>NUCLEOTIDE SEQUENCE [LARGE SCALE GENOMIC DNA]</scope>
    <source>
        <strain evidence="5">SWU-2019</strain>
        <tissue evidence="5">Muscle</tissue>
    </source>
</reference>
<dbReference type="InterPro" id="IPR003598">
    <property type="entry name" value="Ig_sub2"/>
</dbReference>
<feature type="domain" description="Ig-like" evidence="4">
    <location>
        <begin position="561"/>
        <end position="630"/>
    </location>
</feature>
<dbReference type="Pfam" id="PF07686">
    <property type="entry name" value="V-set"/>
    <property type="match status" value="1"/>
</dbReference>
<dbReference type="SUPFAM" id="SSF48726">
    <property type="entry name" value="Immunoglobulin"/>
    <property type="match status" value="6"/>
</dbReference>
<dbReference type="InterPro" id="IPR013106">
    <property type="entry name" value="Ig_V-set"/>
</dbReference>
<gene>
    <name evidence="5" type="ORF">G5714_016226</name>
</gene>
<dbReference type="Gene3D" id="2.60.40.10">
    <property type="entry name" value="Immunoglobulins"/>
    <property type="match status" value="6"/>
</dbReference>
<dbReference type="InterPro" id="IPR013151">
    <property type="entry name" value="Immunoglobulin_dom"/>
</dbReference>
<keyword evidence="6" id="KW-1185">Reference proteome</keyword>
<name>A0A7J6C9K8_9TELE</name>
<accession>A0A7J6C9K8</accession>
<dbReference type="AlphaFoldDB" id="A0A7J6C9K8"/>
<evidence type="ECO:0000256" key="2">
    <source>
        <dbReference type="SAM" id="Phobius"/>
    </source>
</evidence>
<dbReference type="InterPro" id="IPR003599">
    <property type="entry name" value="Ig_sub"/>
</dbReference>
<keyword evidence="2" id="KW-0812">Transmembrane</keyword>
<proteinExistence type="predicted"/>
<dbReference type="SMART" id="SM00409">
    <property type="entry name" value="IG"/>
    <property type="match status" value="7"/>
</dbReference>
<keyword evidence="2" id="KW-0472">Membrane</keyword>
<evidence type="ECO:0000313" key="5">
    <source>
        <dbReference type="EMBL" id="KAF4103343.1"/>
    </source>
</evidence>
<feature type="domain" description="Ig-like" evidence="4">
    <location>
        <begin position="194"/>
        <end position="295"/>
    </location>
</feature>
<organism evidence="5 6">
    <name type="scientific">Onychostoma macrolepis</name>
    <dbReference type="NCBI Taxonomy" id="369639"/>
    <lineage>
        <taxon>Eukaryota</taxon>
        <taxon>Metazoa</taxon>
        <taxon>Chordata</taxon>
        <taxon>Craniata</taxon>
        <taxon>Vertebrata</taxon>
        <taxon>Euteleostomi</taxon>
        <taxon>Actinopterygii</taxon>
        <taxon>Neopterygii</taxon>
        <taxon>Teleostei</taxon>
        <taxon>Ostariophysi</taxon>
        <taxon>Cypriniformes</taxon>
        <taxon>Cyprinidae</taxon>
        <taxon>Acrossocheilinae</taxon>
        <taxon>Onychostoma</taxon>
    </lineage>
</organism>